<comment type="similarity">
    <text evidence="7">Belongs to the binding-protein-dependent transport system permease family.</text>
</comment>
<dbReference type="PROSITE" id="PS50928">
    <property type="entry name" value="ABC_TM1"/>
    <property type="match status" value="1"/>
</dbReference>
<dbReference type="Gene3D" id="1.10.3720.10">
    <property type="entry name" value="MetI-like"/>
    <property type="match status" value="1"/>
</dbReference>
<feature type="transmembrane region" description="Helical" evidence="7">
    <location>
        <begin position="74"/>
        <end position="96"/>
    </location>
</feature>
<protein>
    <submittedName>
        <fullName evidence="9">Sugar ABC transporter permease</fullName>
    </submittedName>
</protein>
<evidence type="ECO:0000256" key="5">
    <source>
        <dbReference type="ARBA" id="ARBA00022989"/>
    </source>
</evidence>
<name>A0A7C1JG09_9CHLR</name>
<evidence type="ECO:0000256" key="3">
    <source>
        <dbReference type="ARBA" id="ARBA00022475"/>
    </source>
</evidence>
<keyword evidence="5 7" id="KW-1133">Transmembrane helix</keyword>
<keyword evidence="4 7" id="KW-0812">Transmembrane</keyword>
<feature type="transmembrane region" description="Helical" evidence="7">
    <location>
        <begin position="269"/>
        <end position="287"/>
    </location>
</feature>
<sequence>MTRIARFWHRHKWSYFFIAPGMFFFFVFLGYPVLRAVVLAFQRVTLRSSEWVGLKNFIDVFGSQLFRDAMWHTFLYALFVVAAWILSSLTVAALLQPFSNRVQSLFRGAFYLPYVTSIIVIALVWIYIFQPEYGFLNWLLGLFGLPRVLWLQNPNIALWSIILSTIVVVPGTGVVLYSASIGSIPRELYEAAEVEGANAVQKWMRITVPLLKPTTLYLMVIYTIAGFQVFERVYIMTGGGPINRTTTIVQLIYMTAFSDFNFGRASAQALVLFAVIAVFSFVQFRFLSTDVEY</sequence>
<dbReference type="InterPro" id="IPR035906">
    <property type="entry name" value="MetI-like_sf"/>
</dbReference>
<accession>A0A7C1JG09</accession>
<evidence type="ECO:0000259" key="8">
    <source>
        <dbReference type="PROSITE" id="PS50928"/>
    </source>
</evidence>
<dbReference type="PANTHER" id="PTHR30193">
    <property type="entry name" value="ABC TRANSPORTER PERMEASE PROTEIN"/>
    <property type="match status" value="1"/>
</dbReference>
<dbReference type="GO" id="GO:0005886">
    <property type="term" value="C:plasma membrane"/>
    <property type="evidence" value="ECO:0007669"/>
    <property type="project" value="UniProtKB-SubCell"/>
</dbReference>
<feature type="transmembrane region" description="Helical" evidence="7">
    <location>
        <begin position="12"/>
        <end position="34"/>
    </location>
</feature>
<dbReference type="EMBL" id="DSMG01000197">
    <property type="protein sequence ID" value="HDX33644.1"/>
    <property type="molecule type" value="Genomic_DNA"/>
</dbReference>
<evidence type="ECO:0000313" key="9">
    <source>
        <dbReference type="EMBL" id="HDX33644.1"/>
    </source>
</evidence>
<dbReference type="AlphaFoldDB" id="A0A7C1JG09"/>
<evidence type="ECO:0000256" key="7">
    <source>
        <dbReference type="RuleBase" id="RU363032"/>
    </source>
</evidence>
<feature type="transmembrane region" description="Helical" evidence="7">
    <location>
        <begin position="156"/>
        <end position="177"/>
    </location>
</feature>
<evidence type="ECO:0000256" key="2">
    <source>
        <dbReference type="ARBA" id="ARBA00022448"/>
    </source>
</evidence>
<organism evidence="9">
    <name type="scientific">Caldilinea aerophila</name>
    <dbReference type="NCBI Taxonomy" id="133453"/>
    <lineage>
        <taxon>Bacteria</taxon>
        <taxon>Bacillati</taxon>
        <taxon>Chloroflexota</taxon>
        <taxon>Caldilineae</taxon>
        <taxon>Caldilineales</taxon>
        <taxon>Caldilineaceae</taxon>
        <taxon>Caldilinea</taxon>
    </lineage>
</organism>
<reference evidence="9" key="1">
    <citation type="journal article" date="2020" name="mSystems">
        <title>Genome- and Community-Level Interaction Insights into Carbon Utilization and Element Cycling Functions of Hydrothermarchaeota in Hydrothermal Sediment.</title>
        <authorList>
            <person name="Zhou Z."/>
            <person name="Liu Y."/>
            <person name="Xu W."/>
            <person name="Pan J."/>
            <person name="Luo Z.H."/>
            <person name="Li M."/>
        </authorList>
    </citation>
    <scope>NUCLEOTIDE SEQUENCE [LARGE SCALE GENOMIC DNA]</scope>
    <source>
        <strain evidence="9">SpSt-289</strain>
    </source>
</reference>
<feature type="domain" description="ABC transmembrane type-1" evidence="8">
    <location>
        <begin position="70"/>
        <end position="283"/>
    </location>
</feature>
<dbReference type="PANTHER" id="PTHR30193:SF37">
    <property type="entry name" value="INNER MEMBRANE ABC TRANSPORTER PERMEASE PROTEIN YCJO"/>
    <property type="match status" value="1"/>
</dbReference>
<dbReference type="InterPro" id="IPR051393">
    <property type="entry name" value="ABC_transporter_permease"/>
</dbReference>
<feature type="transmembrane region" description="Helical" evidence="7">
    <location>
        <begin position="108"/>
        <end position="128"/>
    </location>
</feature>
<proteinExistence type="inferred from homology"/>
<dbReference type="InterPro" id="IPR000515">
    <property type="entry name" value="MetI-like"/>
</dbReference>
<evidence type="ECO:0000256" key="4">
    <source>
        <dbReference type="ARBA" id="ARBA00022692"/>
    </source>
</evidence>
<gene>
    <name evidence="9" type="ORF">ENQ20_19495</name>
</gene>
<keyword evidence="2 7" id="KW-0813">Transport</keyword>
<keyword evidence="6 7" id="KW-0472">Membrane</keyword>
<comment type="caution">
    <text evidence="9">The sequence shown here is derived from an EMBL/GenBank/DDBJ whole genome shotgun (WGS) entry which is preliminary data.</text>
</comment>
<dbReference type="SUPFAM" id="SSF161098">
    <property type="entry name" value="MetI-like"/>
    <property type="match status" value="1"/>
</dbReference>
<keyword evidence="3" id="KW-1003">Cell membrane</keyword>
<feature type="transmembrane region" description="Helical" evidence="7">
    <location>
        <begin position="210"/>
        <end position="230"/>
    </location>
</feature>
<evidence type="ECO:0000256" key="6">
    <source>
        <dbReference type="ARBA" id="ARBA00023136"/>
    </source>
</evidence>
<evidence type="ECO:0000256" key="1">
    <source>
        <dbReference type="ARBA" id="ARBA00004651"/>
    </source>
</evidence>
<dbReference type="Pfam" id="PF00528">
    <property type="entry name" value="BPD_transp_1"/>
    <property type="match status" value="1"/>
</dbReference>
<comment type="subcellular location">
    <subcellularLocation>
        <location evidence="1 7">Cell membrane</location>
        <topology evidence="1 7">Multi-pass membrane protein</topology>
    </subcellularLocation>
</comment>
<dbReference type="GO" id="GO:0055085">
    <property type="term" value="P:transmembrane transport"/>
    <property type="evidence" value="ECO:0007669"/>
    <property type="project" value="InterPro"/>
</dbReference>
<dbReference type="CDD" id="cd06261">
    <property type="entry name" value="TM_PBP2"/>
    <property type="match status" value="1"/>
</dbReference>